<proteinExistence type="predicted"/>
<name>A0A4P6UF88_9BURK</name>
<evidence type="ECO:0000313" key="2">
    <source>
        <dbReference type="EMBL" id="QBK03848.1"/>
    </source>
</evidence>
<gene>
    <name evidence="2" type="ORF">DW355_02825</name>
</gene>
<evidence type="ECO:0000313" key="3">
    <source>
        <dbReference type="Proteomes" id="UP000292939"/>
    </source>
</evidence>
<organism evidence="2 3">
    <name type="scientific">Hylemonella gracilis</name>
    <dbReference type="NCBI Taxonomy" id="80880"/>
    <lineage>
        <taxon>Bacteria</taxon>
        <taxon>Pseudomonadati</taxon>
        <taxon>Pseudomonadota</taxon>
        <taxon>Betaproteobacteria</taxon>
        <taxon>Burkholderiales</taxon>
        <taxon>Comamonadaceae</taxon>
        <taxon>Hylemonella</taxon>
    </lineage>
</organism>
<keyword evidence="1" id="KW-0472">Membrane</keyword>
<keyword evidence="1" id="KW-0812">Transmembrane</keyword>
<evidence type="ECO:0000256" key="1">
    <source>
        <dbReference type="SAM" id="Phobius"/>
    </source>
</evidence>
<feature type="transmembrane region" description="Helical" evidence="1">
    <location>
        <begin position="40"/>
        <end position="60"/>
    </location>
</feature>
<keyword evidence="1" id="KW-1133">Transmembrane helix</keyword>
<dbReference type="KEGG" id="hgr:DW355_02825"/>
<sequence length="168" mass="19018">MIATTEAERLAWIDRLEREAFGQRIPDAADYAAILGLYRVVALLWLVGLLLCAPLISVLWGNWLPFFLLPGFFYLAAPLLAWAFAGQSPTWRWYLLGSVRLVRLSGVPPWASWQLLQQWAHLSSSPGSRALAKRRWVDYQMALTALGRPSPPTILARGLGDLFRWLPF</sequence>
<feature type="transmembrane region" description="Helical" evidence="1">
    <location>
        <begin position="66"/>
        <end position="85"/>
    </location>
</feature>
<dbReference type="AlphaFoldDB" id="A0A4P6UF88"/>
<dbReference type="Proteomes" id="UP000292939">
    <property type="component" value="Chromosome"/>
</dbReference>
<reference evidence="2 3" key="1">
    <citation type="submission" date="2018-07" db="EMBL/GenBank/DDBJ databases">
        <title>Exploring interactions and the metabolic potential of the ultra-small soil bacteria Hylemonella gracilis.</title>
        <authorList>
            <person name="Tyc O."/>
            <person name="Kulkarni P."/>
            <person name="Gawehns F."/>
            <person name="Hundscheid M."/>
            <person name="Zweers H."/>
            <person name="Garbeva P."/>
        </authorList>
    </citation>
    <scope>NUCLEOTIDE SEQUENCE [LARGE SCALE GENOMIC DNA]</scope>
    <source>
        <strain evidence="2 3">NS1</strain>
    </source>
</reference>
<dbReference type="EMBL" id="CP031395">
    <property type="protein sequence ID" value="QBK03848.1"/>
    <property type="molecule type" value="Genomic_DNA"/>
</dbReference>
<accession>A0A4P6UF88</accession>
<protein>
    <submittedName>
        <fullName evidence="2">Uncharacterized protein</fullName>
    </submittedName>
</protein>